<dbReference type="InterPro" id="IPR028082">
    <property type="entry name" value="Peripla_BP_I"/>
</dbReference>
<comment type="similarity">
    <text evidence="1">Belongs to the leucine-binding protein family.</text>
</comment>
<evidence type="ECO:0000256" key="3">
    <source>
        <dbReference type="SAM" id="MobiDB-lite"/>
    </source>
</evidence>
<dbReference type="InterPro" id="IPR028081">
    <property type="entry name" value="Leu-bd"/>
</dbReference>
<evidence type="ECO:0000313" key="6">
    <source>
        <dbReference type="EMBL" id="SCL36166.1"/>
    </source>
</evidence>
<dbReference type="Gene3D" id="3.40.50.2300">
    <property type="match status" value="1"/>
</dbReference>
<keyword evidence="7" id="KW-1185">Reference proteome</keyword>
<organism evidence="6 7">
    <name type="scientific">Micromonospora rhizosphaerae</name>
    <dbReference type="NCBI Taxonomy" id="568872"/>
    <lineage>
        <taxon>Bacteria</taxon>
        <taxon>Bacillati</taxon>
        <taxon>Actinomycetota</taxon>
        <taxon>Actinomycetes</taxon>
        <taxon>Micromonosporales</taxon>
        <taxon>Micromonosporaceae</taxon>
        <taxon>Micromonospora</taxon>
    </lineage>
</organism>
<dbReference type="PROSITE" id="PS51257">
    <property type="entry name" value="PROKAR_LIPOPROTEIN"/>
    <property type="match status" value="1"/>
</dbReference>
<dbReference type="SUPFAM" id="SSF53822">
    <property type="entry name" value="Periplasmic binding protein-like I"/>
    <property type="match status" value="1"/>
</dbReference>
<dbReference type="Proteomes" id="UP000199413">
    <property type="component" value="Unassembled WGS sequence"/>
</dbReference>
<evidence type="ECO:0000256" key="2">
    <source>
        <dbReference type="ARBA" id="ARBA00022729"/>
    </source>
</evidence>
<dbReference type="Pfam" id="PF13458">
    <property type="entry name" value="Peripla_BP_6"/>
    <property type="match status" value="1"/>
</dbReference>
<feature type="domain" description="Leucine-binding protein" evidence="5">
    <location>
        <begin position="44"/>
        <end position="104"/>
    </location>
</feature>
<dbReference type="PANTHER" id="PTHR30483">
    <property type="entry name" value="LEUCINE-SPECIFIC-BINDING PROTEIN"/>
    <property type="match status" value="1"/>
</dbReference>
<keyword evidence="2 4" id="KW-0732">Signal</keyword>
<evidence type="ECO:0000313" key="7">
    <source>
        <dbReference type="Proteomes" id="UP000199413"/>
    </source>
</evidence>
<dbReference type="InterPro" id="IPR051010">
    <property type="entry name" value="BCAA_transport"/>
</dbReference>
<feature type="region of interest" description="Disordered" evidence="3">
    <location>
        <begin position="90"/>
        <end position="110"/>
    </location>
</feature>
<name>A0A1C6T2Y1_9ACTN</name>
<gene>
    <name evidence="6" type="ORF">GA0070624_5476</name>
</gene>
<dbReference type="EMBL" id="FMHV01000002">
    <property type="protein sequence ID" value="SCL36166.1"/>
    <property type="molecule type" value="Genomic_DNA"/>
</dbReference>
<dbReference type="PANTHER" id="PTHR30483:SF6">
    <property type="entry name" value="PERIPLASMIC BINDING PROTEIN OF ABC TRANSPORTER FOR NATURAL AMINO ACIDS"/>
    <property type="match status" value="1"/>
</dbReference>
<evidence type="ECO:0000259" key="5">
    <source>
        <dbReference type="Pfam" id="PF13458"/>
    </source>
</evidence>
<evidence type="ECO:0000256" key="1">
    <source>
        <dbReference type="ARBA" id="ARBA00010062"/>
    </source>
</evidence>
<proteinExistence type="inferred from homology"/>
<reference evidence="7" key="1">
    <citation type="submission" date="2016-06" db="EMBL/GenBank/DDBJ databases">
        <authorList>
            <person name="Varghese N."/>
            <person name="Submissions Spin"/>
        </authorList>
    </citation>
    <scope>NUCLEOTIDE SEQUENCE [LARGE SCALE GENOMIC DNA]</scope>
    <source>
        <strain evidence="7">DSM 45431</strain>
    </source>
</reference>
<dbReference type="STRING" id="568872.GA0070624_5476"/>
<feature type="chain" id="PRO_5039055795" evidence="4">
    <location>
        <begin position="24"/>
        <end position="110"/>
    </location>
</feature>
<sequence>MTVRSSKPWMGALVLAAAATLLAACGGGSLGGAKADGNGSAGDTVKVGLLVAKSGVYASVGRDMENGFKLYLAEHGQKLGGKRVELVEVDEGESPQSGVAGATRELLGVG</sequence>
<dbReference type="AlphaFoldDB" id="A0A1C6T2Y1"/>
<feature type="signal peptide" evidence="4">
    <location>
        <begin position="1"/>
        <end position="23"/>
    </location>
</feature>
<accession>A0A1C6T2Y1</accession>
<evidence type="ECO:0000256" key="4">
    <source>
        <dbReference type="SAM" id="SignalP"/>
    </source>
</evidence>
<protein>
    <submittedName>
        <fullName evidence="6">Substrate-binding protein</fullName>
    </submittedName>
</protein>